<sequence length="88" mass="10202">MPWSLAAKFLTILPSFCRLLPHNRITPRTLAQSYKKAQKSYKSRKILPFHFLIQKQCQPIVSQHEARFANNNKREDAQSSSSLSPMFP</sequence>
<protein>
    <recommendedName>
        <fullName evidence="5">Secreted protein</fullName>
    </recommendedName>
</protein>
<keyword evidence="2" id="KW-0732">Signal</keyword>
<dbReference type="Proteomes" id="UP001054837">
    <property type="component" value="Unassembled WGS sequence"/>
</dbReference>
<feature type="region of interest" description="Disordered" evidence="1">
    <location>
        <begin position="64"/>
        <end position="88"/>
    </location>
</feature>
<evidence type="ECO:0000256" key="2">
    <source>
        <dbReference type="SAM" id="SignalP"/>
    </source>
</evidence>
<evidence type="ECO:0008006" key="5">
    <source>
        <dbReference type="Google" id="ProtNLM"/>
    </source>
</evidence>
<evidence type="ECO:0000313" key="3">
    <source>
        <dbReference type="EMBL" id="GIY56783.1"/>
    </source>
</evidence>
<accession>A0AAV4UG80</accession>
<dbReference type="AlphaFoldDB" id="A0AAV4UG80"/>
<gene>
    <name evidence="3" type="ORF">CDAR_218781</name>
</gene>
<proteinExistence type="predicted"/>
<feature type="compositionally biased region" description="Polar residues" evidence="1">
    <location>
        <begin position="78"/>
        <end position="88"/>
    </location>
</feature>
<feature type="signal peptide" evidence="2">
    <location>
        <begin position="1"/>
        <end position="19"/>
    </location>
</feature>
<feature type="chain" id="PRO_5043416660" description="Secreted protein" evidence="2">
    <location>
        <begin position="20"/>
        <end position="88"/>
    </location>
</feature>
<evidence type="ECO:0000313" key="4">
    <source>
        <dbReference type="Proteomes" id="UP001054837"/>
    </source>
</evidence>
<comment type="caution">
    <text evidence="3">The sequence shown here is derived from an EMBL/GenBank/DDBJ whole genome shotgun (WGS) entry which is preliminary data.</text>
</comment>
<organism evidence="3 4">
    <name type="scientific">Caerostris darwini</name>
    <dbReference type="NCBI Taxonomy" id="1538125"/>
    <lineage>
        <taxon>Eukaryota</taxon>
        <taxon>Metazoa</taxon>
        <taxon>Ecdysozoa</taxon>
        <taxon>Arthropoda</taxon>
        <taxon>Chelicerata</taxon>
        <taxon>Arachnida</taxon>
        <taxon>Araneae</taxon>
        <taxon>Araneomorphae</taxon>
        <taxon>Entelegynae</taxon>
        <taxon>Araneoidea</taxon>
        <taxon>Araneidae</taxon>
        <taxon>Caerostris</taxon>
    </lineage>
</organism>
<reference evidence="3 4" key="1">
    <citation type="submission" date="2021-06" db="EMBL/GenBank/DDBJ databases">
        <title>Caerostris darwini draft genome.</title>
        <authorList>
            <person name="Kono N."/>
            <person name="Arakawa K."/>
        </authorList>
    </citation>
    <scope>NUCLEOTIDE SEQUENCE [LARGE SCALE GENOMIC DNA]</scope>
</reference>
<dbReference type="EMBL" id="BPLQ01011222">
    <property type="protein sequence ID" value="GIY56783.1"/>
    <property type="molecule type" value="Genomic_DNA"/>
</dbReference>
<name>A0AAV4UG80_9ARAC</name>
<feature type="compositionally biased region" description="Basic and acidic residues" evidence="1">
    <location>
        <begin position="64"/>
        <end position="77"/>
    </location>
</feature>
<keyword evidence="4" id="KW-1185">Reference proteome</keyword>
<evidence type="ECO:0000256" key="1">
    <source>
        <dbReference type="SAM" id="MobiDB-lite"/>
    </source>
</evidence>